<feature type="compositionally biased region" description="Polar residues" evidence="8">
    <location>
        <begin position="57"/>
        <end position="73"/>
    </location>
</feature>
<dbReference type="PANTHER" id="PTHR10642">
    <property type="entry name" value="RIBONUCLEASE H1"/>
    <property type="match status" value="1"/>
</dbReference>
<name>A0A2A2LY36_9BILA</name>
<dbReference type="PANTHER" id="PTHR10642:SF26">
    <property type="entry name" value="RIBONUCLEASE H1"/>
    <property type="match status" value="1"/>
</dbReference>
<dbReference type="AlphaFoldDB" id="A0A2A2LY36"/>
<dbReference type="SUPFAM" id="SSF53098">
    <property type="entry name" value="Ribonuclease H-like"/>
    <property type="match status" value="1"/>
</dbReference>
<evidence type="ECO:0000256" key="7">
    <source>
        <dbReference type="ARBA" id="ARBA00022801"/>
    </source>
</evidence>
<dbReference type="InterPro" id="IPR036397">
    <property type="entry name" value="RNaseH_sf"/>
</dbReference>
<accession>A0A2A2LY36</accession>
<dbReference type="EC" id="3.1.26.4" evidence="3"/>
<evidence type="ECO:0000256" key="4">
    <source>
        <dbReference type="ARBA" id="ARBA00022722"/>
    </source>
</evidence>
<evidence type="ECO:0000313" key="10">
    <source>
        <dbReference type="EMBL" id="PAV91068.1"/>
    </source>
</evidence>
<keyword evidence="6" id="KW-0255">Endonuclease</keyword>
<evidence type="ECO:0000256" key="2">
    <source>
        <dbReference type="ARBA" id="ARBA00005300"/>
    </source>
</evidence>
<evidence type="ECO:0000256" key="3">
    <source>
        <dbReference type="ARBA" id="ARBA00012180"/>
    </source>
</evidence>
<evidence type="ECO:0000256" key="5">
    <source>
        <dbReference type="ARBA" id="ARBA00022723"/>
    </source>
</evidence>
<proteinExistence type="inferred from homology"/>
<evidence type="ECO:0000313" key="11">
    <source>
        <dbReference type="Proteomes" id="UP000218231"/>
    </source>
</evidence>
<dbReference type="InterPro" id="IPR012337">
    <property type="entry name" value="RNaseH-like_sf"/>
</dbReference>
<dbReference type="OrthoDB" id="407198at2759"/>
<organism evidence="10 11">
    <name type="scientific">Diploscapter pachys</name>
    <dbReference type="NCBI Taxonomy" id="2018661"/>
    <lineage>
        <taxon>Eukaryota</taxon>
        <taxon>Metazoa</taxon>
        <taxon>Ecdysozoa</taxon>
        <taxon>Nematoda</taxon>
        <taxon>Chromadorea</taxon>
        <taxon>Rhabditida</taxon>
        <taxon>Rhabditina</taxon>
        <taxon>Rhabditomorpha</taxon>
        <taxon>Rhabditoidea</taxon>
        <taxon>Rhabditidae</taxon>
        <taxon>Diploscapter</taxon>
    </lineage>
</organism>
<keyword evidence="4" id="KW-0540">Nuclease</keyword>
<comment type="caution">
    <text evidence="10">The sequence shown here is derived from an EMBL/GenBank/DDBJ whole genome shotgun (WGS) entry which is preliminary data.</text>
</comment>
<reference evidence="10 11" key="1">
    <citation type="journal article" date="2017" name="Curr. Biol.">
        <title>Genome architecture and evolution of a unichromosomal asexual nematode.</title>
        <authorList>
            <person name="Fradin H."/>
            <person name="Zegar C."/>
            <person name="Gutwein M."/>
            <person name="Lucas J."/>
            <person name="Kovtun M."/>
            <person name="Corcoran D."/>
            <person name="Baugh L.R."/>
            <person name="Kiontke K."/>
            <person name="Gunsalus K."/>
            <person name="Fitch D.H."/>
            <person name="Piano F."/>
        </authorList>
    </citation>
    <scope>NUCLEOTIDE SEQUENCE [LARGE SCALE GENOMIC DNA]</scope>
    <source>
        <strain evidence="10">PF1309</strain>
    </source>
</reference>
<dbReference type="Pfam" id="PF00075">
    <property type="entry name" value="RNase_H"/>
    <property type="match status" value="1"/>
</dbReference>
<dbReference type="InterPro" id="IPR002156">
    <property type="entry name" value="RNaseH_domain"/>
</dbReference>
<dbReference type="PROSITE" id="PS50879">
    <property type="entry name" value="RNASE_H_1"/>
    <property type="match status" value="1"/>
</dbReference>
<dbReference type="Gene3D" id="3.30.420.10">
    <property type="entry name" value="Ribonuclease H-like superfamily/Ribonuclease H"/>
    <property type="match status" value="1"/>
</dbReference>
<evidence type="ECO:0000259" key="9">
    <source>
        <dbReference type="PROSITE" id="PS50879"/>
    </source>
</evidence>
<keyword evidence="5" id="KW-0479">Metal-binding</keyword>
<dbReference type="GO" id="GO:0003676">
    <property type="term" value="F:nucleic acid binding"/>
    <property type="evidence" value="ECO:0007669"/>
    <property type="project" value="InterPro"/>
</dbReference>
<keyword evidence="11" id="KW-1185">Reference proteome</keyword>
<dbReference type="EMBL" id="LIAE01006337">
    <property type="protein sequence ID" value="PAV91068.1"/>
    <property type="molecule type" value="Genomic_DNA"/>
</dbReference>
<keyword evidence="7" id="KW-0378">Hydrolase</keyword>
<dbReference type="STRING" id="2018661.A0A2A2LY36"/>
<feature type="region of interest" description="Disordered" evidence="8">
    <location>
        <begin position="34"/>
        <end position="73"/>
    </location>
</feature>
<sequence length="277" mass="31591">MSRRRRSRSRRRRHEEWNEYEDELVYQFSALNTRSRSNGHRNSRYDNFEQSNHRPRSQSNGRRNASHSNVILSPTNRANHIDQDGCSYTEQEFRNLKSGGEYNFGNQRFPSNTMVVYTDGSALRDDRSCGIGVFHGPGHHLNRSQRVRINRNTSTNTLSDLAEITAVNIALTDIKNWKGYKLNQVLCKVINTNFRGQHVIIRTDYMNLINAMNDTYSRGSCAAEKEAVRMLAQGIAGGVTFEHVYGHSDDPGNTMADTLAKQATIGVMRGRSMSVER</sequence>
<evidence type="ECO:0000256" key="8">
    <source>
        <dbReference type="SAM" id="MobiDB-lite"/>
    </source>
</evidence>
<comment type="catalytic activity">
    <reaction evidence="1">
        <text>Endonucleolytic cleavage to 5'-phosphomonoester.</text>
        <dbReference type="EC" id="3.1.26.4"/>
    </reaction>
</comment>
<dbReference type="InterPro" id="IPR050092">
    <property type="entry name" value="RNase_H"/>
</dbReference>
<comment type="similarity">
    <text evidence="2">Belongs to the RNase H family.</text>
</comment>
<evidence type="ECO:0000256" key="6">
    <source>
        <dbReference type="ARBA" id="ARBA00022759"/>
    </source>
</evidence>
<dbReference type="GO" id="GO:0004523">
    <property type="term" value="F:RNA-DNA hybrid ribonuclease activity"/>
    <property type="evidence" value="ECO:0007669"/>
    <property type="project" value="UniProtKB-EC"/>
</dbReference>
<dbReference type="Proteomes" id="UP000218231">
    <property type="component" value="Unassembled WGS sequence"/>
</dbReference>
<protein>
    <recommendedName>
        <fullName evidence="3">ribonuclease H</fullName>
        <ecNumber evidence="3">3.1.26.4</ecNumber>
    </recommendedName>
</protein>
<evidence type="ECO:0000256" key="1">
    <source>
        <dbReference type="ARBA" id="ARBA00000077"/>
    </source>
</evidence>
<dbReference type="GO" id="GO:0043137">
    <property type="term" value="P:DNA replication, removal of RNA primer"/>
    <property type="evidence" value="ECO:0007669"/>
    <property type="project" value="TreeGrafter"/>
</dbReference>
<feature type="domain" description="RNase H type-1" evidence="9">
    <location>
        <begin position="110"/>
        <end position="265"/>
    </location>
</feature>
<dbReference type="GO" id="GO:0046872">
    <property type="term" value="F:metal ion binding"/>
    <property type="evidence" value="ECO:0007669"/>
    <property type="project" value="UniProtKB-KW"/>
</dbReference>
<gene>
    <name evidence="10" type="ORF">WR25_01273</name>
</gene>